<organism evidence="1 2">
    <name type="scientific">Sphingomonas aquatilis</name>
    <dbReference type="NCBI Taxonomy" id="93063"/>
    <lineage>
        <taxon>Bacteria</taxon>
        <taxon>Pseudomonadati</taxon>
        <taxon>Pseudomonadota</taxon>
        <taxon>Alphaproteobacteria</taxon>
        <taxon>Sphingomonadales</taxon>
        <taxon>Sphingomonadaceae</taxon>
        <taxon>Sphingomonas</taxon>
    </lineage>
</organism>
<gene>
    <name evidence="1" type="ORF">GGR47_003289</name>
</gene>
<sequence length="115" mass="12214">MRRVTADHVETTRKAVIAVERSTNRGITDTLCCLMAMQGERTDARVFIDERTIEAMSLVAESLDLQLRSQAKIARAHDAMTGLISVFDVPGYGPGGCVPNEPGGAIASEAVGVPA</sequence>
<comment type="caution">
    <text evidence="1">The sequence shown here is derived from an EMBL/GenBank/DDBJ whole genome shotgun (WGS) entry which is preliminary data.</text>
</comment>
<dbReference type="AlphaFoldDB" id="A0AAW3TV74"/>
<evidence type="ECO:0000313" key="2">
    <source>
        <dbReference type="Proteomes" id="UP000528945"/>
    </source>
</evidence>
<reference evidence="1 2" key="1">
    <citation type="submission" date="2020-08" db="EMBL/GenBank/DDBJ databases">
        <title>Genomic Encyclopedia of Type Strains, Phase IV (KMG-IV): sequencing the most valuable type-strain genomes for metagenomic binning, comparative biology and taxonomic classification.</title>
        <authorList>
            <person name="Goeker M."/>
        </authorList>
    </citation>
    <scope>NUCLEOTIDE SEQUENCE [LARGE SCALE GENOMIC DNA]</scope>
    <source>
        <strain evidence="1 2">DSM 15581</strain>
    </source>
</reference>
<proteinExistence type="predicted"/>
<keyword evidence="2" id="KW-1185">Reference proteome</keyword>
<accession>A0AAW3TV74</accession>
<evidence type="ECO:0008006" key="3">
    <source>
        <dbReference type="Google" id="ProtNLM"/>
    </source>
</evidence>
<dbReference type="RefSeq" id="WP_147036014.1">
    <property type="nucleotide sequence ID" value="NZ_JACIDB010000010.1"/>
</dbReference>
<name>A0AAW3TV74_9SPHN</name>
<evidence type="ECO:0000313" key="1">
    <source>
        <dbReference type="EMBL" id="MBB3877021.1"/>
    </source>
</evidence>
<protein>
    <recommendedName>
        <fullName evidence="3">ANTAR domain-containing protein</fullName>
    </recommendedName>
</protein>
<dbReference type="Proteomes" id="UP000528945">
    <property type="component" value="Unassembled WGS sequence"/>
</dbReference>
<dbReference type="EMBL" id="JACIDB010000010">
    <property type="protein sequence ID" value="MBB3877021.1"/>
    <property type="molecule type" value="Genomic_DNA"/>
</dbReference>